<dbReference type="PANTHER" id="PTHR28511:SF1">
    <property type="entry name" value="ENDONUCLEASE V"/>
    <property type="match status" value="1"/>
</dbReference>
<evidence type="ECO:0000256" key="3">
    <source>
        <dbReference type="ARBA" id="ARBA00022722"/>
    </source>
</evidence>
<reference evidence="6" key="1">
    <citation type="journal article" date="2020" name="Plant Biotechnol. J.">
        <title>The pomegranate (Punica granatum L.) draft genome dissects genetic divergence between soft- and hard-seeded cultivars.</title>
        <authorList>
            <person name="Luo X."/>
            <person name="Li H."/>
            <person name="Wu Z."/>
            <person name="Yao W."/>
            <person name="Zhao P."/>
            <person name="Cao D."/>
            <person name="Yu H."/>
            <person name="Li K."/>
            <person name="Poudel K."/>
            <person name="Zhao D."/>
            <person name="Zhang F."/>
            <person name="Xia X."/>
            <person name="Chen L."/>
            <person name="Wang Q."/>
            <person name="Jing D."/>
            <person name="Cao S."/>
        </authorList>
    </citation>
    <scope>NUCLEOTIDE SEQUENCE [LARGE SCALE GENOMIC DNA]</scope>
    <source>
        <strain evidence="6">cv. Tunisia</strain>
    </source>
</reference>
<dbReference type="GO" id="GO:0016891">
    <property type="term" value="F:RNA endonuclease activity producing 5'-phosphomonoesters, hydrolytic mechanism"/>
    <property type="evidence" value="ECO:0007669"/>
    <property type="project" value="TreeGrafter"/>
</dbReference>
<sequence length="272" mass="29754">MESTGGSEAEAQAKWVEVQDLLKQRLITVDDFTWKLPRQGAEAAADGAEEEGEVLKYVGGVDMSYCKDDPSLACGAVVVLNLPTLEVVHEEYTLARPRVPYIPGFLAFREAPVLLELFGKVKENAPHFYPQLHQILVHAQLIMVDGNGILHPRGFGLACHLGVLANCPTIGVGKNLHHVDGLTLSSVKQLLGAKQDLTNLVTLMGSSGIIWGAGLRSSPISVKPMFISTGHRISLDTAVAIVQMTCKYRVPEPVRQADIRSREYLRKHQIKC</sequence>
<keyword evidence="6" id="KW-1185">Reference proteome</keyword>
<evidence type="ECO:0000313" key="6">
    <source>
        <dbReference type="Proteomes" id="UP000515151"/>
    </source>
</evidence>
<name>A0A6P8CS17_PUNGR</name>
<keyword evidence="2" id="KW-0963">Cytoplasm</keyword>
<accession>A0A6P8CS17</accession>
<proteinExistence type="inferred from homology"/>
<dbReference type="FunFam" id="3.30.2170.10:FF:000005">
    <property type="entry name" value="Predicted protein"/>
    <property type="match status" value="1"/>
</dbReference>
<keyword evidence="3" id="KW-0540">Nuclease</keyword>
<protein>
    <submittedName>
        <fullName evidence="7">Endonuclease V isoform X1</fullName>
    </submittedName>
</protein>
<keyword evidence="4 7" id="KW-0255">Endonuclease</keyword>
<dbReference type="PANTHER" id="PTHR28511">
    <property type="entry name" value="ENDONUCLEASE V"/>
    <property type="match status" value="1"/>
</dbReference>
<organism evidence="6 7">
    <name type="scientific">Punica granatum</name>
    <name type="common">Pomegranate</name>
    <dbReference type="NCBI Taxonomy" id="22663"/>
    <lineage>
        <taxon>Eukaryota</taxon>
        <taxon>Viridiplantae</taxon>
        <taxon>Streptophyta</taxon>
        <taxon>Embryophyta</taxon>
        <taxon>Tracheophyta</taxon>
        <taxon>Spermatophyta</taxon>
        <taxon>Magnoliopsida</taxon>
        <taxon>eudicotyledons</taxon>
        <taxon>Gunneridae</taxon>
        <taxon>Pentapetalae</taxon>
        <taxon>rosids</taxon>
        <taxon>malvids</taxon>
        <taxon>Myrtales</taxon>
        <taxon>Lythraceae</taxon>
        <taxon>Punica</taxon>
    </lineage>
</organism>
<dbReference type="GO" id="GO:0005737">
    <property type="term" value="C:cytoplasm"/>
    <property type="evidence" value="ECO:0007669"/>
    <property type="project" value="UniProtKB-SubCell"/>
</dbReference>
<dbReference type="Gene3D" id="3.30.2170.10">
    <property type="entry name" value="archaeoglobus fulgidus dsm 4304 superfamily"/>
    <property type="match status" value="1"/>
</dbReference>
<dbReference type="Proteomes" id="UP000515151">
    <property type="component" value="Chromosome 2"/>
</dbReference>
<dbReference type="InterPro" id="IPR007581">
    <property type="entry name" value="Endonuclease-V"/>
</dbReference>
<evidence type="ECO:0000313" key="7">
    <source>
        <dbReference type="RefSeq" id="XP_031382643.1"/>
    </source>
</evidence>
<dbReference type="GO" id="GO:0003727">
    <property type="term" value="F:single-stranded RNA binding"/>
    <property type="evidence" value="ECO:0007669"/>
    <property type="project" value="TreeGrafter"/>
</dbReference>
<comment type="subcellular location">
    <subcellularLocation>
        <location evidence="1">Cytoplasm</location>
    </subcellularLocation>
</comment>
<dbReference type="AlphaFoldDB" id="A0A6P8CS17"/>
<dbReference type="GO" id="GO:0006281">
    <property type="term" value="P:DNA repair"/>
    <property type="evidence" value="ECO:0007669"/>
    <property type="project" value="InterPro"/>
</dbReference>
<dbReference type="Pfam" id="PF04493">
    <property type="entry name" value="Endonuclease_5"/>
    <property type="match status" value="1"/>
</dbReference>
<evidence type="ECO:0000256" key="5">
    <source>
        <dbReference type="ARBA" id="ARBA00022801"/>
    </source>
</evidence>
<dbReference type="OrthoDB" id="20018at2759"/>
<gene>
    <name evidence="7" type="primary">LOC116196869</name>
</gene>
<dbReference type="RefSeq" id="XP_031382643.1">
    <property type="nucleotide sequence ID" value="XM_031526783.1"/>
</dbReference>
<dbReference type="GO" id="GO:0005730">
    <property type="term" value="C:nucleolus"/>
    <property type="evidence" value="ECO:0007669"/>
    <property type="project" value="TreeGrafter"/>
</dbReference>
<reference evidence="7" key="2">
    <citation type="submission" date="2025-08" db="UniProtKB">
        <authorList>
            <consortium name="RefSeq"/>
        </authorList>
    </citation>
    <scope>IDENTIFICATION</scope>
    <source>
        <tissue evidence="7">Leaf</tissue>
    </source>
</reference>
<dbReference type="HAMAP" id="MF_00801">
    <property type="entry name" value="Endonuclease_5"/>
    <property type="match status" value="1"/>
</dbReference>
<evidence type="ECO:0000256" key="2">
    <source>
        <dbReference type="ARBA" id="ARBA00022490"/>
    </source>
</evidence>
<evidence type="ECO:0000256" key="4">
    <source>
        <dbReference type="ARBA" id="ARBA00022759"/>
    </source>
</evidence>
<keyword evidence="5" id="KW-0378">Hydrolase</keyword>
<dbReference type="CDD" id="cd06559">
    <property type="entry name" value="Endonuclease_V"/>
    <property type="match status" value="1"/>
</dbReference>
<evidence type="ECO:0000256" key="1">
    <source>
        <dbReference type="ARBA" id="ARBA00004496"/>
    </source>
</evidence>
<dbReference type="GeneID" id="116196869"/>